<feature type="transmembrane region" description="Helical" evidence="8">
    <location>
        <begin position="306"/>
        <end position="331"/>
    </location>
</feature>
<dbReference type="PANTHER" id="PTHR43045:SF2">
    <property type="entry name" value="INNER MEMBRANE METABOLITE TRANSPORT PROTEIN YHJE"/>
    <property type="match status" value="1"/>
</dbReference>
<gene>
    <name evidence="10" type="primary">yhjE_4</name>
    <name evidence="10" type="ORF">Bravens_01883</name>
</gene>
<feature type="transmembrane region" description="Helical" evidence="8">
    <location>
        <begin position="466"/>
        <end position="485"/>
    </location>
</feature>
<keyword evidence="11" id="KW-1185">Reference proteome</keyword>
<evidence type="ECO:0000256" key="3">
    <source>
        <dbReference type="ARBA" id="ARBA00022475"/>
    </source>
</evidence>
<evidence type="ECO:0000256" key="2">
    <source>
        <dbReference type="ARBA" id="ARBA00022448"/>
    </source>
</evidence>
<evidence type="ECO:0000259" key="9">
    <source>
        <dbReference type="PROSITE" id="PS50850"/>
    </source>
</evidence>
<proteinExistence type="predicted"/>
<dbReference type="AlphaFoldDB" id="A0A150H5N3"/>
<feature type="region of interest" description="Disordered" evidence="7">
    <location>
        <begin position="1"/>
        <end position="38"/>
    </location>
</feature>
<evidence type="ECO:0000256" key="5">
    <source>
        <dbReference type="ARBA" id="ARBA00022989"/>
    </source>
</evidence>
<feature type="transmembrane region" description="Helical" evidence="8">
    <location>
        <begin position="343"/>
        <end position="365"/>
    </location>
</feature>
<evidence type="ECO:0000256" key="8">
    <source>
        <dbReference type="SAM" id="Phobius"/>
    </source>
</evidence>
<dbReference type="PANTHER" id="PTHR43045">
    <property type="entry name" value="SHIKIMATE TRANSPORTER"/>
    <property type="match status" value="1"/>
</dbReference>
<dbReference type="PROSITE" id="PS00217">
    <property type="entry name" value="SUGAR_TRANSPORT_2"/>
    <property type="match status" value="1"/>
</dbReference>
<accession>A0A150H5N3</accession>
<name>A0A150H5N3_9MICO</name>
<feature type="transmembrane region" description="Helical" evidence="8">
    <location>
        <begin position="440"/>
        <end position="460"/>
    </location>
</feature>
<feature type="transmembrane region" description="Helical" evidence="8">
    <location>
        <begin position="221"/>
        <end position="240"/>
    </location>
</feature>
<dbReference type="PROSITE" id="PS50850">
    <property type="entry name" value="MFS"/>
    <property type="match status" value="1"/>
</dbReference>
<dbReference type="InterPro" id="IPR036259">
    <property type="entry name" value="MFS_trans_sf"/>
</dbReference>
<feature type="transmembrane region" description="Helical" evidence="8">
    <location>
        <begin position="147"/>
        <end position="170"/>
    </location>
</feature>
<evidence type="ECO:0000313" key="11">
    <source>
        <dbReference type="Proteomes" id="UP000243589"/>
    </source>
</evidence>
<keyword evidence="4 8" id="KW-0812">Transmembrane</keyword>
<evidence type="ECO:0000256" key="4">
    <source>
        <dbReference type="ARBA" id="ARBA00022692"/>
    </source>
</evidence>
<feature type="domain" description="Major facilitator superfamily (MFS) profile" evidence="9">
    <location>
        <begin position="44"/>
        <end position="490"/>
    </location>
</feature>
<dbReference type="PATRIC" id="fig|479117.4.peg.1866"/>
<feature type="transmembrane region" description="Helical" evidence="8">
    <location>
        <begin position="399"/>
        <end position="419"/>
    </location>
</feature>
<keyword evidence="2" id="KW-0813">Transport</keyword>
<feature type="transmembrane region" description="Helical" evidence="8">
    <location>
        <begin position="182"/>
        <end position="209"/>
    </location>
</feature>
<evidence type="ECO:0000256" key="6">
    <source>
        <dbReference type="ARBA" id="ARBA00023136"/>
    </source>
</evidence>
<dbReference type="Pfam" id="PF00083">
    <property type="entry name" value="Sugar_tr"/>
    <property type="match status" value="1"/>
</dbReference>
<feature type="region of interest" description="Disordered" evidence="7">
    <location>
        <begin position="269"/>
        <end position="289"/>
    </location>
</feature>
<organism evidence="10 11">
    <name type="scientific">Brevibacterium ravenspurgense</name>
    <dbReference type="NCBI Taxonomy" id="479117"/>
    <lineage>
        <taxon>Bacteria</taxon>
        <taxon>Bacillati</taxon>
        <taxon>Actinomycetota</taxon>
        <taxon>Actinomycetes</taxon>
        <taxon>Micrococcales</taxon>
        <taxon>Brevibacteriaceae</taxon>
        <taxon>Brevibacterium</taxon>
    </lineage>
</organism>
<reference evidence="10 11" key="1">
    <citation type="submission" date="2016-01" db="EMBL/GenBank/DDBJ databases">
        <title>Use of Whole Genome Sequencing to ascertain that Brevibacterium massiliense (Roux, Raoult 2009) is a later heterotypic synonym of Brevibacterium ravenspurgense (Mages 2008).</title>
        <authorList>
            <person name="Bernier A.-M."/>
            <person name="Burdz T."/>
            <person name="Huynh C."/>
            <person name="Pachecho A.L."/>
            <person name="Wiebe D."/>
            <person name="Bonner C."/>
            <person name="Bernard K."/>
        </authorList>
    </citation>
    <scope>NUCLEOTIDE SEQUENCE [LARGE SCALE GENOMIC DNA]</scope>
    <source>
        <strain evidence="10 11">CCUG56047</strain>
    </source>
</reference>
<dbReference type="GO" id="GO:0022857">
    <property type="term" value="F:transmembrane transporter activity"/>
    <property type="evidence" value="ECO:0007669"/>
    <property type="project" value="InterPro"/>
</dbReference>
<dbReference type="Proteomes" id="UP000243589">
    <property type="component" value="Unassembled WGS sequence"/>
</dbReference>
<feature type="transmembrane region" description="Helical" evidence="8">
    <location>
        <begin position="59"/>
        <end position="78"/>
    </location>
</feature>
<evidence type="ECO:0000256" key="7">
    <source>
        <dbReference type="SAM" id="MobiDB-lite"/>
    </source>
</evidence>
<dbReference type="SUPFAM" id="SSF103473">
    <property type="entry name" value="MFS general substrate transporter"/>
    <property type="match status" value="1"/>
</dbReference>
<comment type="caution">
    <text evidence="10">The sequence shown here is derived from an EMBL/GenBank/DDBJ whole genome shotgun (WGS) entry which is preliminary data.</text>
</comment>
<dbReference type="Gene3D" id="1.20.1250.20">
    <property type="entry name" value="MFS general substrate transporter like domains"/>
    <property type="match status" value="1"/>
</dbReference>
<keyword evidence="3" id="KW-1003">Cell membrane</keyword>
<feature type="transmembrane region" description="Helical" evidence="8">
    <location>
        <begin position="117"/>
        <end position="135"/>
    </location>
</feature>
<dbReference type="InterPro" id="IPR005829">
    <property type="entry name" value="Sugar_transporter_CS"/>
</dbReference>
<dbReference type="RefSeq" id="WP_082791119.1">
    <property type="nucleotide sequence ID" value="NZ_LQQC01000012.1"/>
</dbReference>
<dbReference type="InterPro" id="IPR020846">
    <property type="entry name" value="MFS_dom"/>
</dbReference>
<feature type="transmembrane region" description="Helical" evidence="8">
    <location>
        <begin position="84"/>
        <end position="105"/>
    </location>
</feature>
<dbReference type="PROSITE" id="PS00216">
    <property type="entry name" value="SUGAR_TRANSPORT_1"/>
    <property type="match status" value="1"/>
</dbReference>
<keyword evidence="5 8" id="KW-1133">Transmembrane helix</keyword>
<comment type="subcellular location">
    <subcellularLocation>
        <location evidence="1">Cell membrane</location>
        <topology evidence="1">Multi-pass membrane protein</topology>
    </subcellularLocation>
</comment>
<keyword evidence="6 8" id="KW-0472">Membrane</keyword>
<protein>
    <submittedName>
        <fullName evidence="10">Inner membrane metabolite transport protein YhjE</fullName>
    </submittedName>
</protein>
<dbReference type="EMBL" id="LQQC01000012">
    <property type="protein sequence ID" value="KXZ57363.1"/>
    <property type="molecule type" value="Genomic_DNA"/>
</dbReference>
<dbReference type="GO" id="GO:0005886">
    <property type="term" value="C:plasma membrane"/>
    <property type="evidence" value="ECO:0007669"/>
    <property type="project" value="UniProtKB-SubCell"/>
</dbReference>
<feature type="compositionally biased region" description="Low complexity" evidence="7">
    <location>
        <begin position="9"/>
        <end position="30"/>
    </location>
</feature>
<sequence>MTTTATPAGGDTSPPGTSATGTSAAGTSAVGSGGKPTPRELRRVRAASFAGTTIEFYDFFIYGTAAALVFPTVFFPALGSGAALVASFATFGVGFVARPVGSIFFGHFGDRIGRKQSLISTLLIMGAATVLMGLIPPAAQIGVAAPIILVTLRFLQGFAVGGEWAGAALLTAEYAPKDKRGLYGAFPQLGTPAGMFLANATFLVSALVAGDSSEAFLSYGWRIPFVASALLIAIGLWVRLSIAETPAFIQAQAAAEEALKREAEAGEAGAAGGAGAEGADAGEAGGRKSRERSPFIDVFRFQAREVLLASGCLVMLFAFFHTSTSFLTSYASDPEGIGLPRTVVLAINMLAAVVLGVTVVLAGWLSDRFGRRRLLIFGFAAGTVWALFIFPVISIGTGAAFALAQCLTLLFYACAYGPLGSYLPELFKPRYRYTGAGLGYNIGGILGGGIVPIVASAISATYGGTGIGLLLSATGVISLVCAWLLQETRGQALDHEEPAEAPLTKEAVPAGV</sequence>
<feature type="transmembrane region" description="Helical" evidence="8">
    <location>
        <begin position="374"/>
        <end position="393"/>
    </location>
</feature>
<dbReference type="InterPro" id="IPR005828">
    <property type="entry name" value="MFS_sugar_transport-like"/>
</dbReference>
<dbReference type="CDD" id="cd17369">
    <property type="entry name" value="MFS_ShiA_like"/>
    <property type="match status" value="1"/>
</dbReference>
<evidence type="ECO:0000256" key="1">
    <source>
        <dbReference type="ARBA" id="ARBA00004651"/>
    </source>
</evidence>
<evidence type="ECO:0000313" key="10">
    <source>
        <dbReference type="EMBL" id="KXZ57363.1"/>
    </source>
</evidence>